<gene>
    <name evidence="1" type="ORF">BGZ95_000299</name>
</gene>
<reference evidence="1" key="1">
    <citation type="journal article" date="2020" name="Fungal Divers.">
        <title>Resolving the Mortierellaceae phylogeny through synthesis of multi-gene phylogenetics and phylogenomics.</title>
        <authorList>
            <person name="Vandepol N."/>
            <person name="Liber J."/>
            <person name="Desiro A."/>
            <person name="Na H."/>
            <person name="Kennedy M."/>
            <person name="Barry K."/>
            <person name="Grigoriev I.V."/>
            <person name="Miller A.N."/>
            <person name="O'Donnell K."/>
            <person name="Stajich J.E."/>
            <person name="Bonito G."/>
        </authorList>
    </citation>
    <scope>NUCLEOTIDE SEQUENCE</scope>
    <source>
        <strain evidence="1">NRRL 28262</strain>
    </source>
</reference>
<name>A0AAD4DJG9_9FUNG</name>
<evidence type="ECO:0000313" key="2">
    <source>
        <dbReference type="Proteomes" id="UP001194580"/>
    </source>
</evidence>
<evidence type="ECO:0000313" key="1">
    <source>
        <dbReference type="EMBL" id="KAG0279767.1"/>
    </source>
</evidence>
<sequence>SALVPNAVYSVAYTTIDESIFIIQGGGKYQNSTSSIVTSQFITLDTTTSGWNTSNPPWKSITIPAALAPTMTTWWHSISVSPNGQILTFWDSSRNGSLASYNRTRHDEWSSTFS</sequence>
<organism evidence="1 2">
    <name type="scientific">Linnemannia exigua</name>
    <dbReference type="NCBI Taxonomy" id="604196"/>
    <lineage>
        <taxon>Eukaryota</taxon>
        <taxon>Fungi</taxon>
        <taxon>Fungi incertae sedis</taxon>
        <taxon>Mucoromycota</taxon>
        <taxon>Mortierellomycotina</taxon>
        <taxon>Mortierellomycetes</taxon>
        <taxon>Mortierellales</taxon>
        <taxon>Mortierellaceae</taxon>
        <taxon>Linnemannia</taxon>
    </lineage>
</organism>
<dbReference type="EMBL" id="JAAAIL010000105">
    <property type="protein sequence ID" value="KAG0279767.1"/>
    <property type="molecule type" value="Genomic_DNA"/>
</dbReference>
<accession>A0AAD4DJG9</accession>
<protein>
    <submittedName>
        <fullName evidence="1">Uncharacterized protein</fullName>
    </submittedName>
</protein>
<dbReference type="Proteomes" id="UP001194580">
    <property type="component" value="Unassembled WGS sequence"/>
</dbReference>
<feature type="non-terminal residue" evidence="1">
    <location>
        <position position="114"/>
    </location>
</feature>
<keyword evidence="2" id="KW-1185">Reference proteome</keyword>
<dbReference type="AlphaFoldDB" id="A0AAD4DJG9"/>
<proteinExistence type="predicted"/>
<comment type="caution">
    <text evidence="1">The sequence shown here is derived from an EMBL/GenBank/DDBJ whole genome shotgun (WGS) entry which is preliminary data.</text>
</comment>